<reference evidence="4" key="1">
    <citation type="submission" date="2015-02" db="EMBL/GenBank/DDBJ databases">
        <authorList>
            <person name="Chooi Y.-H."/>
        </authorList>
    </citation>
    <scope>NUCLEOTIDE SEQUENCE [LARGE SCALE GENOMIC DNA]</scope>
    <source>
        <strain evidence="4">LAMA 915</strain>
    </source>
</reference>
<dbReference type="STRING" id="1306953.J121_1740"/>
<dbReference type="AlphaFoldDB" id="A0A0L1KHT2"/>
<dbReference type="GO" id="GO:0016747">
    <property type="term" value="F:acyltransferase activity, transferring groups other than amino-acyl groups"/>
    <property type="evidence" value="ECO:0007669"/>
    <property type="project" value="InterPro"/>
</dbReference>
<evidence type="ECO:0000256" key="2">
    <source>
        <dbReference type="ARBA" id="ARBA00023315"/>
    </source>
</evidence>
<dbReference type="InterPro" id="IPR000182">
    <property type="entry name" value="GNAT_dom"/>
</dbReference>
<dbReference type="Pfam" id="PF13508">
    <property type="entry name" value="Acetyltransf_7"/>
    <property type="match status" value="1"/>
</dbReference>
<dbReference type="EMBL" id="JYNE01000011">
    <property type="protein sequence ID" value="KNH03412.1"/>
    <property type="molecule type" value="Genomic_DNA"/>
</dbReference>
<dbReference type="CDD" id="cd04301">
    <property type="entry name" value="NAT_SF"/>
    <property type="match status" value="1"/>
</dbReference>
<keyword evidence="2" id="KW-0012">Acyltransferase</keyword>
<proteinExistence type="predicted"/>
<sequence length="143" mass="15207">MTALTITSMASLDELVPALAAEGLPVDDIEDDGRAFFAFHHAGRCIGFGGIEGDGPDRILRSVVILGAARGRGTGREAVALLESEARRQGVARLHLLTTTAADFFRKLGYRDHDREDAPAAVASSREFAALCPASAEYLVKPL</sequence>
<dbReference type="SUPFAM" id="SSF55729">
    <property type="entry name" value="Acyl-CoA N-acyltransferases (Nat)"/>
    <property type="match status" value="1"/>
</dbReference>
<accession>A0A0L1KHT2</accession>
<dbReference type="PANTHER" id="PTHR43877:SF2">
    <property type="entry name" value="AMINOALKYLPHOSPHONATE N-ACETYLTRANSFERASE-RELATED"/>
    <property type="match status" value="1"/>
</dbReference>
<feature type="domain" description="N-acetyltransferase" evidence="3">
    <location>
        <begin position="1"/>
        <end position="143"/>
    </location>
</feature>
<evidence type="ECO:0000256" key="1">
    <source>
        <dbReference type="ARBA" id="ARBA00022679"/>
    </source>
</evidence>
<gene>
    <name evidence="4" type="ORF">J121_1740</name>
</gene>
<dbReference type="Gene3D" id="3.40.630.30">
    <property type="match status" value="1"/>
</dbReference>
<dbReference type="PANTHER" id="PTHR43877">
    <property type="entry name" value="AMINOALKYLPHOSPHONATE N-ACETYLTRANSFERASE-RELATED-RELATED"/>
    <property type="match status" value="1"/>
</dbReference>
<dbReference type="PROSITE" id="PS51186">
    <property type="entry name" value="GNAT"/>
    <property type="match status" value="1"/>
</dbReference>
<dbReference type="RefSeq" id="WP_050599207.1">
    <property type="nucleotide sequence ID" value="NZ_JYNE01000011.1"/>
</dbReference>
<dbReference type="InterPro" id="IPR016181">
    <property type="entry name" value="Acyl_CoA_acyltransferase"/>
</dbReference>
<dbReference type="PATRIC" id="fig|1306953.7.peg.1786"/>
<evidence type="ECO:0000259" key="3">
    <source>
        <dbReference type="PROSITE" id="PS51186"/>
    </source>
</evidence>
<dbReference type="NCBIfam" id="NF040501">
    <property type="entry name" value="resist_ArsN2"/>
    <property type="match status" value="1"/>
</dbReference>
<name>A0A0L1KHT2_9SPHN</name>
<dbReference type="InterPro" id="IPR050832">
    <property type="entry name" value="Bact_Acetyltransf"/>
</dbReference>
<protein>
    <submittedName>
        <fullName evidence="4">Tyrosine phosphatase</fullName>
    </submittedName>
</protein>
<evidence type="ECO:0000313" key="5">
    <source>
        <dbReference type="Proteomes" id="UP000037446"/>
    </source>
</evidence>
<organism evidence="4 5">
    <name type="scientific">Qipengyuania citrea LAMA 915</name>
    <dbReference type="NCBI Taxonomy" id="1306953"/>
    <lineage>
        <taxon>Bacteria</taxon>
        <taxon>Pseudomonadati</taxon>
        <taxon>Pseudomonadota</taxon>
        <taxon>Alphaproteobacteria</taxon>
        <taxon>Sphingomonadales</taxon>
        <taxon>Erythrobacteraceae</taxon>
        <taxon>Qipengyuania</taxon>
    </lineage>
</organism>
<keyword evidence="1" id="KW-0808">Transferase</keyword>
<comment type="caution">
    <text evidence="4">The sequence shown here is derived from an EMBL/GenBank/DDBJ whole genome shotgun (WGS) entry which is preliminary data.</text>
</comment>
<evidence type="ECO:0000313" key="4">
    <source>
        <dbReference type="EMBL" id="KNH03412.1"/>
    </source>
</evidence>
<dbReference type="Proteomes" id="UP000037446">
    <property type="component" value="Unassembled WGS sequence"/>
</dbReference>